<comment type="caution">
    <text evidence="7">The sequence shown here is derived from an EMBL/GenBank/DDBJ whole genome shotgun (WGS) entry which is preliminary data.</text>
</comment>
<keyword evidence="8" id="KW-1185">Reference proteome</keyword>
<proteinExistence type="predicted"/>
<dbReference type="Pfam" id="PF14464">
    <property type="entry name" value="Prok-JAB"/>
    <property type="match status" value="1"/>
</dbReference>
<dbReference type="EMBL" id="JAGGLD010000003">
    <property type="protein sequence ID" value="MBP2001276.1"/>
    <property type="molecule type" value="Genomic_DNA"/>
</dbReference>
<protein>
    <submittedName>
        <fullName evidence="7">Proteasome lid subunit RPN8/RPN11</fullName>
    </submittedName>
</protein>
<dbReference type="InterPro" id="IPR051929">
    <property type="entry name" value="VirAsm_ModProt"/>
</dbReference>
<keyword evidence="1" id="KW-0645">Protease</keyword>
<dbReference type="RefSeq" id="WP_209862293.1">
    <property type="nucleotide sequence ID" value="NZ_JAGGLD010000003.1"/>
</dbReference>
<keyword evidence="2" id="KW-0479">Metal-binding</keyword>
<name>A0ABS4JHS3_9BACL</name>
<keyword evidence="5" id="KW-0482">Metalloprotease</keyword>
<keyword evidence="3" id="KW-0378">Hydrolase</keyword>
<accession>A0ABS4JHS3</accession>
<evidence type="ECO:0000313" key="8">
    <source>
        <dbReference type="Proteomes" id="UP001519288"/>
    </source>
</evidence>
<dbReference type="PROSITE" id="PS50249">
    <property type="entry name" value="MPN"/>
    <property type="match status" value="1"/>
</dbReference>
<evidence type="ECO:0000256" key="4">
    <source>
        <dbReference type="ARBA" id="ARBA00022833"/>
    </source>
</evidence>
<evidence type="ECO:0000313" key="7">
    <source>
        <dbReference type="EMBL" id="MBP2001276.1"/>
    </source>
</evidence>
<dbReference type="InterPro" id="IPR028090">
    <property type="entry name" value="JAB_dom_prok"/>
</dbReference>
<dbReference type="Gene3D" id="3.40.140.10">
    <property type="entry name" value="Cytidine Deaminase, domain 2"/>
    <property type="match status" value="1"/>
</dbReference>
<organism evidence="7 8">
    <name type="scientific">Paenibacillus shirakamiensis</name>
    <dbReference type="NCBI Taxonomy" id="1265935"/>
    <lineage>
        <taxon>Bacteria</taxon>
        <taxon>Bacillati</taxon>
        <taxon>Bacillota</taxon>
        <taxon>Bacilli</taxon>
        <taxon>Bacillales</taxon>
        <taxon>Paenibacillaceae</taxon>
        <taxon>Paenibacillus</taxon>
    </lineage>
</organism>
<dbReference type="SUPFAM" id="SSF102712">
    <property type="entry name" value="JAB1/MPN domain"/>
    <property type="match status" value="1"/>
</dbReference>
<keyword evidence="7" id="KW-0647">Proteasome</keyword>
<evidence type="ECO:0000256" key="3">
    <source>
        <dbReference type="ARBA" id="ARBA00022801"/>
    </source>
</evidence>
<dbReference type="InterPro" id="IPR037518">
    <property type="entry name" value="MPN"/>
</dbReference>
<evidence type="ECO:0000256" key="1">
    <source>
        <dbReference type="ARBA" id="ARBA00022670"/>
    </source>
</evidence>
<keyword evidence="4" id="KW-0862">Zinc</keyword>
<evidence type="ECO:0000259" key="6">
    <source>
        <dbReference type="PROSITE" id="PS50249"/>
    </source>
</evidence>
<dbReference type="PANTHER" id="PTHR34858">
    <property type="entry name" value="CYSO-CYSTEINE PEPTIDASE"/>
    <property type="match status" value="1"/>
</dbReference>
<dbReference type="CDD" id="cd08070">
    <property type="entry name" value="MPN_like"/>
    <property type="match status" value="1"/>
</dbReference>
<feature type="domain" description="MPN" evidence="6">
    <location>
        <begin position="11"/>
        <end position="136"/>
    </location>
</feature>
<sequence length="154" mass="17490">MNFSFESDRMYTLNASVRRQLVTHLYRELPNEACGALLGNLDNNVLHIDRLQPIRNTAGNPKHAFHLDPSGWISCSFHPHLIGIFHTHPTSSPTPSAEDLMQLQLFGEFIHIYLIASPITKNGEPDALIHAYSVHRNPHSLYYLEPLILTQENV</sequence>
<evidence type="ECO:0000256" key="5">
    <source>
        <dbReference type="ARBA" id="ARBA00023049"/>
    </source>
</evidence>
<reference evidence="7 8" key="1">
    <citation type="submission" date="2021-03" db="EMBL/GenBank/DDBJ databases">
        <title>Genomic Encyclopedia of Type Strains, Phase IV (KMG-IV): sequencing the most valuable type-strain genomes for metagenomic binning, comparative biology and taxonomic classification.</title>
        <authorList>
            <person name="Goeker M."/>
        </authorList>
    </citation>
    <scope>NUCLEOTIDE SEQUENCE [LARGE SCALE GENOMIC DNA]</scope>
    <source>
        <strain evidence="7 8">DSM 26806</strain>
    </source>
</reference>
<dbReference type="GO" id="GO:0000502">
    <property type="term" value="C:proteasome complex"/>
    <property type="evidence" value="ECO:0007669"/>
    <property type="project" value="UniProtKB-KW"/>
</dbReference>
<evidence type="ECO:0000256" key="2">
    <source>
        <dbReference type="ARBA" id="ARBA00022723"/>
    </source>
</evidence>
<dbReference type="PANTHER" id="PTHR34858:SF1">
    <property type="entry name" value="CYSO-CYSTEINE PEPTIDASE"/>
    <property type="match status" value="1"/>
</dbReference>
<gene>
    <name evidence="7" type="ORF">J2Z69_002319</name>
</gene>
<dbReference type="Proteomes" id="UP001519288">
    <property type="component" value="Unassembled WGS sequence"/>
</dbReference>